<dbReference type="Proteomes" id="UP000054544">
    <property type="component" value="Unassembled WGS sequence"/>
</dbReference>
<feature type="transmembrane region" description="Helical" evidence="7">
    <location>
        <begin position="336"/>
        <end position="358"/>
    </location>
</feature>
<evidence type="ECO:0000256" key="6">
    <source>
        <dbReference type="SAM" id="MobiDB-lite"/>
    </source>
</evidence>
<evidence type="ECO:0000256" key="1">
    <source>
        <dbReference type="ARBA" id="ARBA00004127"/>
    </source>
</evidence>
<feature type="region of interest" description="Disordered" evidence="6">
    <location>
        <begin position="878"/>
        <end position="902"/>
    </location>
</feature>
<reference evidence="10" key="1">
    <citation type="journal article" date="2014" name="BMC Genomics">
        <title>The genome sequence of the biocontrol fungus Metarhizium anisopliae and comparative genomics of Metarhizium species.</title>
        <authorList>
            <person name="Pattemore J.A."/>
            <person name="Hane J.K."/>
            <person name="Williams A.H."/>
            <person name="Wilson B.A."/>
            <person name="Stodart B.J."/>
            <person name="Ash G.J."/>
        </authorList>
    </citation>
    <scope>NUCLEOTIDE SEQUENCE [LARGE SCALE GENOMIC DNA]</scope>
    <source>
        <strain evidence="10">BRIP 53293</strain>
    </source>
</reference>
<dbReference type="SUPFAM" id="SSF103473">
    <property type="entry name" value="MFS general substrate transporter"/>
    <property type="match status" value="1"/>
</dbReference>
<comment type="subcellular location">
    <subcellularLocation>
        <location evidence="1">Endomembrane system</location>
        <topology evidence="1">Multi-pass membrane protein</topology>
    </subcellularLocation>
</comment>
<feature type="transmembrane region" description="Helical" evidence="7">
    <location>
        <begin position="166"/>
        <end position="186"/>
    </location>
</feature>
<gene>
    <name evidence="9" type="ORF">H634G_01943</name>
</gene>
<feature type="transmembrane region" description="Helical" evidence="7">
    <location>
        <begin position="370"/>
        <end position="391"/>
    </location>
</feature>
<sequence>MAGTRGGGSSRPDEEAAHAGRSERTPLLKPNDDVNDRADAAVTEAPHQNDSGAPGHQDEEQTVLAKEESFGRLALIMGTTWVGVFLGAIDSTIIATLSAPIASEFRSLSLMSWLATAYLISNAACQPISGRLTDIFGRGPGLVFSNVFFALGNLICGLARDEKAMILGRVVAGIGGGGLMSISTFLGSDLIPLRKRGVVQGIGNICYGSGAMLGGVFGGLINDHTKLGWRLAFLIQVPPVLLSAVAVHFLVTVPPKQSDKSYLARIDFLGVFLTSSFLILLLLGLNSGGNQVPWTHPLPLTTIPLSLVAFVSFLWWESRARQPIIPVRLLMTRTVLAACFTNLLGTMVVLTLIFYLPMYLQVLGESATDAGLRILPSPIGVSISSVLSGYIMKRTGRFVAVGIASMVLIGTGIVLLTLMGRDPSVWLSSSAFFLVGGGYGAMLTTTLLACIAAVDHSQQAVVTSATYLARSLGGTLGITIGSAVYQNILKNRLWDRFGHQPNAADEIRRIRDDLGELKHLPDGCWVDGPTGSTRPNVFLNTMPTATGFYKINVHGTAPFSATWRGKSYVVAGHVGGRLALISPLVPVPATGNAVAVNGLYLMAPDFKTRQVVIPFRYGGDFSWQLWLWNGKEYIASMAPSTTTRLELCWARATAPTGPVTAPSPAIRTRVDMTPGYPILLWRLFAPNPSELPAAANQDVAFYIHRAIVNVIWNASLTTPRYDTSRGMAYYGVSGYGGGFKLKEWFDTLYPRCNCYDLAGISQLALSMLMDANGAELTDSHWVFQSPNGFINPGPLIRWVASGGDNLRCNTPFWESAGTAPYVPPTASNRTSFGNHAWVEVTRNGLTTVVDATHALQAPTPTPPAGTQTRQNYINATLDPARPRGNAQAKTTTNPSGSCSLNPSTSLQRIGVYNPWGKPAPLSAMIPEELAKEIETLVEKGKVPDAAKPEFNRVDVQDATLRSAVSKNLAAAGTTTSVFETSSHTTYAFRHGSDTATVTIDAFEDFEGPMHALVSLLASIQILPLSAVVHTDGPRLGAYSFRTATSAFWIRGNLFIHAQYFSSEPEPKLVLEVDISALAADIDAQLASREAAPHLPTGIKHDWASLPDVVHSGKELRVGVDTDRFASMTSFSDNIDVLVPRGPPDEEGRFVFYTRAAGKAKATIAGAAKGSLQPLHTSFDITVAVEHPGTTSVEAVEAPPGDLPPMAPDLPSQE</sequence>
<keyword evidence="5 7" id="KW-0472">Membrane</keyword>
<evidence type="ECO:0000256" key="5">
    <source>
        <dbReference type="ARBA" id="ARBA00023136"/>
    </source>
</evidence>
<evidence type="ECO:0000256" key="4">
    <source>
        <dbReference type="ARBA" id="ARBA00022989"/>
    </source>
</evidence>
<dbReference type="OrthoDB" id="5200985at2759"/>
<feature type="transmembrane region" description="Helical" evidence="7">
    <location>
        <begin position="227"/>
        <end position="251"/>
    </location>
</feature>
<feature type="transmembrane region" description="Helical" evidence="7">
    <location>
        <begin position="73"/>
        <end position="98"/>
    </location>
</feature>
<dbReference type="Gene3D" id="1.20.1250.20">
    <property type="entry name" value="MFS general substrate transporter like domains"/>
    <property type="match status" value="1"/>
</dbReference>
<feature type="transmembrane region" description="Helical" evidence="7">
    <location>
        <begin position="198"/>
        <end position="221"/>
    </location>
</feature>
<feature type="transmembrane region" description="Helical" evidence="7">
    <location>
        <begin position="431"/>
        <end position="455"/>
    </location>
</feature>
<feature type="domain" description="Major facilitator superfamily (MFS) profile" evidence="8">
    <location>
        <begin position="76"/>
        <end position="590"/>
    </location>
</feature>
<proteinExistence type="predicted"/>
<dbReference type="EMBL" id="KE384722">
    <property type="protein sequence ID" value="KJK82806.1"/>
    <property type="molecule type" value="Genomic_DNA"/>
</dbReference>
<dbReference type="InterPro" id="IPR011701">
    <property type="entry name" value="MFS"/>
</dbReference>
<dbReference type="Pfam" id="PF07690">
    <property type="entry name" value="MFS_1"/>
    <property type="match status" value="1"/>
</dbReference>
<feature type="transmembrane region" description="Helical" evidence="7">
    <location>
        <begin position="398"/>
        <end position="419"/>
    </location>
</feature>
<feature type="transmembrane region" description="Helical" evidence="7">
    <location>
        <begin position="297"/>
        <end position="316"/>
    </location>
</feature>
<evidence type="ECO:0000256" key="3">
    <source>
        <dbReference type="ARBA" id="ARBA00022692"/>
    </source>
</evidence>
<dbReference type="AlphaFoldDB" id="A0A0D9P9P3"/>
<accession>A0A0D9P9P3</accession>
<keyword evidence="3 7" id="KW-0812">Transmembrane</keyword>
<feature type="compositionally biased region" description="Polar residues" evidence="6">
    <location>
        <begin position="887"/>
        <end position="902"/>
    </location>
</feature>
<name>A0A0D9P9P3_METAN</name>
<feature type="transmembrane region" description="Helical" evidence="7">
    <location>
        <begin position="467"/>
        <end position="485"/>
    </location>
</feature>
<organism evidence="9 10">
    <name type="scientific">Metarhizium anisopliae BRIP 53293</name>
    <dbReference type="NCBI Taxonomy" id="1291518"/>
    <lineage>
        <taxon>Eukaryota</taxon>
        <taxon>Fungi</taxon>
        <taxon>Dikarya</taxon>
        <taxon>Ascomycota</taxon>
        <taxon>Pezizomycotina</taxon>
        <taxon>Sordariomycetes</taxon>
        <taxon>Hypocreomycetidae</taxon>
        <taxon>Hypocreales</taxon>
        <taxon>Clavicipitaceae</taxon>
        <taxon>Metarhizium</taxon>
    </lineage>
</organism>
<dbReference type="InterPro" id="IPR020846">
    <property type="entry name" value="MFS_dom"/>
</dbReference>
<keyword evidence="2" id="KW-0813">Transport</keyword>
<feature type="compositionally biased region" description="Basic and acidic residues" evidence="6">
    <location>
        <begin position="11"/>
        <end position="39"/>
    </location>
</feature>
<feature type="region of interest" description="Disordered" evidence="6">
    <location>
        <begin position="1"/>
        <end position="62"/>
    </location>
</feature>
<dbReference type="GO" id="GO:0012505">
    <property type="term" value="C:endomembrane system"/>
    <property type="evidence" value="ECO:0007669"/>
    <property type="project" value="UniProtKB-SubCell"/>
</dbReference>
<feature type="region of interest" description="Disordered" evidence="6">
    <location>
        <begin position="1193"/>
        <end position="1213"/>
    </location>
</feature>
<feature type="transmembrane region" description="Helical" evidence="7">
    <location>
        <begin position="141"/>
        <end position="160"/>
    </location>
</feature>
<dbReference type="GO" id="GO:0000329">
    <property type="term" value="C:fungal-type vacuole membrane"/>
    <property type="evidence" value="ECO:0007669"/>
    <property type="project" value="TreeGrafter"/>
</dbReference>
<evidence type="ECO:0000313" key="10">
    <source>
        <dbReference type="Proteomes" id="UP000054544"/>
    </source>
</evidence>
<protein>
    <recommendedName>
        <fullName evidence="8">Major facilitator superfamily (MFS) profile domain-containing protein</fullName>
    </recommendedName>
</protein>
<dbReference type="CDD" id="cd17502">
    <property type="entry name" value="MFS_Azr1_MDR_like"/>
    <property type="match status" value="1"/>
</dbReference>
<evidence type="ECO:0000256" key="7">
    <source>
        <dbReference type="SAM" id="Phobius"/>
    </source>
</evidence>
<dbReference type="GO" id="GO:0015174">
    <property type="term" value="F:basic amino acid transmembrane transporter activity"/>
    <property type="evidence" value="ECO:0007669"/>
    <property type="project" value="TreeGrafter"/>
</dbReference>
<dbReference type="PROSITE" id="PS50850">
    <property type="entry name" value="MFS"/>
    <property type="match status" value="1"/>
</dbReference>
<keyword evidence="10" id="KW-1185">Reference proteome</keyword>
<dbReference type="PANTHER" id="PTHR23501:SF191">
    <property type="entry name" value="VACUOLAR BASIC AMINO ACID TRANSPORTER 4"/>
    <property type="match status" value="1"/>
</dbReference>
<evidence type="ECO:0000313" key="9">
    <source>
        <dbReference type="EMBL" id="KJK82806.1"/>
    </source>
</evidence>
<evidence type="ECO:0000256" key="2">
    <source>
        <dbReference type="ARBA" id="ARBA00022448"/>
    </source>
</evidence>
<dbReference type="PANTHER" id="PTHR23501">
    <property type="entry name" value="MAJOR FACILITATOR SUPERFAMILY"/>
    <property type="match status" value="1"/>
</dbReference>
<keyword evidence="4 7" id="KW-1133">Transmembrane helix</keyword>
<feature type="transmembrane region" description="Helical" evidence="7">
    <location>
        <begin position="110"/>
        <end position="129"/>
    </location>
</feature>
<dbReference type="InterPro" id="IPR036259">
    <property type="entry name" value="MFS_trans_sf"/>
</dbReference>
<feature type="transmembrane region" description="Helical" evidence="7">
    <location>
        <begin position="263"/>
        <end position="285"/>
    </location>
</feature>
<evidence type="ECO:0000259" key="8">
    <source>
        <dbReference type="PROSITE" id="PS50850"/>
    </source>
</evidence>